<name>A0A075WH35_ARCFL</name>
<sequence length="238" mass="26586">MILDFEESLRAFRKGSPVLIYDFEDREGETDIAIPAIHVGKDEVAMMRIDGGGLICVAIHPVAAEKLGLPFMHDVLRIASEKLPEIRKVADADDIKYDSRSSFSLWVNHRDTFTGITDVDRALTIRRIGEVVDEVMMGKKVDFGREFRSPGHVALLRAADKLTYERVGQTELSVALAEMAGIAPAVAICEMLDAETGKALTKEKAMEYAEEKGIPFIDGRTIVEHYRKFREVEVSLFV</sequence>
<evidence type="ECO:0000256" key="5">
    <source>
        <dbReference type="ARBA" id="ARBA00023239"/>
    </source>
</evidence>
<keyword evidence="3 6" id="KW-0460">Magnesium</keyword>
<protein>
    <recommendedName>
        <fullName evidence="6 7">3,4-dihydroxy-2-butanone 4-phosphate synthase</fullName>
        <shortName evidence="6 7">DHBP synthase</shortName>
        <ecNumber evidence="6 7">4.1.99.12</ecNumber>
    </recommendedName>
</protein>
<evidence type="ECO:0000256" key="7">
    <source>
        <dbReference type="RuleBase" id="RU003843"/>
    </source>
</evidence>
<organism evidence="8 9">
    <name type="scientific">Archaeoglobus fulgidus DSM 8774</name>
    <dbReference type="NCBI Taxonomy" id="1344584"/>
    <lineage>
        <taxon>Archaea</taxon>
        <taxon>Methanobacteriati</taxon>
        <taxon>Methanobacteriota</taxon>
        <taxon>Archaeoglobi</taxon>
        <taxon>Archaeoglobales</taxon>
        <taxon>Archaeoglobaceae</taxon>
        <taxon>Archaeoglobus</taxon>
    </lineage>
</organism>
<proteinExistence type="inferred from homology"/>
<comment type="pathway">
    <text evidence="6 7">Cofactor biosynthesis; riboflavin biosynthesis; 2-hydroxy-3-oxobutyl phosphate from D-ribulose 5-phosphate: step 1/1.</text>
</comment>
<dbReference type="GeneID" id="24795854"/>
<dbReference type="RefSeq" id="WP_010879598.1">
    <property type="nucleotide sequence ID" value="NZ_CP006577.1"/>
</dbReference>
<dbReference type="GO" id="GO:0005829">
    <property type="term" value="C:cytosol"/>
    <property type="evidence" value="ECO:0007669"/>
    <property type="project" value="TreeGrafter"/>
</dbReference>
<keyword evidence="2 6" id="KW-0479">Metal-binding</keyword>
<dbReference type="NCBIfam" id="TIGR00506">
    <property type="entry name" value="ribB"/>
    <property type="match status" value="1"/>
</dbReference>
<dbReference type="PANTHER" id="PTHR21327:SF46">
    <property type="entry name" value="3,4-DIHYDROXY-2-BUTANONE 4-PHOSPHATE SYNTHASE"/>
    <property type="match status" value="1"/>
</dbReference>
<gene>
    <name evidence="6" type="primary">ribB</name>
    <name evidence="8" type="ORF">AFULGI_00023750</name>
</gene>
<comment type="caution">
    <text evidence="6">Lacks conserved residue(s) required for the propagation of feature annotation.</text>
</comment>
<feature type="binding site" evidence="6">
    <location>
        <position position="27"/>
    </location>
    <ligand>
        <name>Mg(2+)</name>
        <dbReference type="ChEBI" id="CHEBI:18420"/>
        <label>1</label>
    </ligand>
</feature>
<evidence type="ECO:0000256" key="6">
    <source>
        <dbReference type="HAMAP-Rule" id="MF_00180"/>
    </source>
</evidence>
<evidence type="ECO:0000256" key="4">
    <source>
        <dbReference type="ARBA" id="ARBA00023211"/>
    </source>
</evidence>
<dbReference type="AlphaFoldDB" id="A0A075WH35"/>
<dbReference type="Pfam" id="PF00926">
    <property type="entry name" value="DHBP_synthase"/>
    <property type="match status" value="1"/>
</dbReference>
<dbReference type="EC" id="4.1.99.12" evidence="6 7"/>
<feature type="site" description="Essential for catalytic activity" evidence="6">
    <location>
        <position position="152"/>
    </location>
</feature>
<dbReference type="GO" id="GO:0009231">
    <property type="term" value="P:riboflavin biosynthetic process"/>
    <property type="evidence" value="ECO:0007669"/>
    <property type="project" value="UniProtKB-UniRule"/>
</dbReference>
<feature type="binding site" evidence="6">
    <location>
        <position position="31"/>
    </location>
    <ligand>
        <name>D-ribulose 5-phosphate</name>
        <dbReference type="ChEBI" id="CHEBI:58121"/>
    </ligand>
</feature>
<dbReference type="InterPro" id="IPR000422">
    <property type="entry name" value="DHBP_synthase_RibB"/>
</dbReference>
<evidence type="ECO:0000313" key="8">
    <source>
        <dbReference type="EMBL" id="AIG99092.1"/>
    </source>
</evidence>
<dbReference type="GO" id="GO:0000287">
    <property type="term" value="F:magnesium ion binding"/>
    <property type="evidence" value="ECO:0007669"/>
    <property type="project" value="UniProtKB-UniRule"/>
</dbReference>
<dbReference type="HOGENOM" id="CLU_020273_3_2_2"/>
<dbReference type="SUPFAM" id="SSF55821">
    <property type="entry name" value="YrdC/RibB"/>
    <property type="match status" value="1"/>
</dbReference>
<comment type="cofactor">
    <cofactor evidence="6 7">
        <name>Mg(2+)</name>
        <dbReference type="ChEBI" id="CHEBI:18420"/>
    </cofactor>
    <cofactor evidence="6 7">
        <name>Mn(2+)</name>
        <dbReference type="ChEBI" id="CHEBI:29035"/>
    </cofactor>
    <text evidence="6 7">Binds 2 divalent metal cations per subunit. Magnesium or manganese.</text>
</comment>
<keyword evidence="1 6" id="KW-0686">Riboflavin biosynthesis</keyword>
<comment type="subunit">
    <text evidence="6 7">Homodimer.</text>
</comment>
<dbReference type="SMR" id="A0A075WH35"/>
<accession>A0A075WH35</accession>
<dbReference type="InterPro" id="IPR017945">
    <property type="entry name" value="DHBP_synth_RibB-like_a/b_dom"/>
</dbReference>
<comment type="similarity">
    <text evidence="6 7">Belongs to the DHBP synthase family.</text>
</comment>
<reference evidence="8 9" key="1">
    <citation type="submission" date="2013-07" db="EMBL/GenBank/DDBJ databases">
        <title>Genome of Archaeoglobus fulgidus.</title>
        <authorList>
            <person name="Fiebig A."/>
            <person name="Birkeland N.-K."/>
        </authorList>
    </citation>
    <scope>NUCLEOTIDE SEQUENCE [LARGE SCALE GENOMIC DNA]</scope>
    <source>
        <strain evidence="8 9">DSM 8774</strain>
    </source>
</reference>
<dbReference type="GO" id="GO:0030145">
    <property type="term" value="F:manganese ion binding"/>
    <property type="evidence" value="ECO:0007669"/>
    <property type="project" value="UniProtKB-UniRule"/>
</dbReference>
<dbReference type="GO" id="GO:0008686">
    <property type="term" value="F:3,4-dihydroxy-2-butanone-4-phosphate synthase activity"/>
    <property type="evidence" value="ECO:0007669"/>
    <property type="project" value="UniProtKB-UniRule"/>
</dbReference>
<keyword evidence="4 6" id="KW-0464">Manganese</keyword>
<feature type="site" description="Essential for catalytic activity" evidence="6">
    <location>
        <position position="190"/>
    </location>
</feature>
<evidence type="ECO:0000313" key="9">
    <source>
        <dbReference type="Proteomes" id="UP000028501"/>
    </source>
</evidence>
<feature type="binding site" evidence="6">
    <location>
        <begin position="166"/>
        <end position="170"/>
    </location>
    <ligand>
        <name>D-ribulose 5-phosphate</name>
        <dbReference type="ChEBI" id="CHEBI:58121"/>
    </ligand>
</feature>
<dbReference type="EMBL" id="CP006577">
    <property type="protein sequence ID" value="AIG99092.1"/>
    <property type="molecule type" value="Genomic_DNA"/>
</dbReference>
<dbReference type="KEGG" id="afg:AFULGI_00023750"/>
<dbReference type="Gene3D" id="3.90.870.10">
    <property type="entry name" value="DHBP synthase"/>
    <property type="match status" value="1"/>
</dbReference>
<feature type="binding site" evidence="6">
    <location>
        <position position="27"/>
    </location>
    <ligand>
        <name>Mg(2+)</name>
        <dbReference type="ChEBI" id="CHEBI:18420"/>
        <label>2</label>
    </ligand>
</feature>
<dbReference type="HAMAP" id="MF_00180">
    <property type="entry name" value="RibB"/>
    <property type="match status" value="1"/>
</dbReference>
<keyword evidence="5 6" id="KW-0456">Lyase</keyword>
<evidence type="ECO:0000256" key="1">
    <source>
        <dbReference type="ARBA" id="ARBA00022619"/>
    </source>
</evidence>
<dbReference type="UniPathway" id="UPA00275">
    <property type="reaction ID" value="UER00399"/>
</dbReference>
<dbReference type="Proteomes" id="UP000028501">
    <property type="component" value="Chromosome"/>
</dbReference>
<comment type="function">
    <text evidence="6 7">Catalyzes the conversion of D-ribulose 5-phosphate to formate and 3,4-dihydroxy-2-butanone 4-phosphate.</text>
</comment>
<evidence type="ECO:0000256" key="3">
    <source>
        <dbReference type="ARBA" id="ARBA00022842"/>
    </source>
</evidence>
<dbReference type="PANTHER" id="PTHR21327">
    <property type="entry name" value="GTP CYCLOHYDROLASE II-RELATED"/>
    <property type="match status" value="1"/>
</dbReference>
<comment type="catalytic activity">
    <reaction evidence="6 7">
        <text>D-ribulose 5-phosphate = (2S)-2-hydroxy-3-oxobutyl phosphate + formate + H(+)</text>
        <dbReference type="Rhea" id="RHEA:18457"/>
        <dbReference type="ChEBI" id="CHEBI:15378"/>
        <dbReference type="ChEBI" id="CHEBI:15740"/>
        <dbReference type="ChEBI" id="CHEBI:58121"/>
        <dbReference type="ChEBI" id="CHEBI:58830"/>
        <dbReference type="EC" id="4.1.99.12"/>
    </reaction>
</comment>
<feature type="binding site" evidence="6">
    <location>
        <begin position="26"/>
        <end position="27"/>
    </location>
    <ligand>
        <name>D-ribulose 5-phosphate</name>
        <dbReference type="ChEBI" id="CHEBI:58121"/>
    </ligand>
</feature>
<evidence type="ECO:0000256" key="2">
    <source>
        <dbReference type="ARBA" id="ARBA00022723"/>
    </source>
</evidence>